<gene>
    <name evidence="2" type="ORF">MELLADRAFT_68590</name>
</gene>
<evidence type="ECO:0000256" key="1">
    <source>
        <dbReference type="SAM" id="MobiDB-lite"/>
    </source>
</evidence>
<feature type="compositionally biased region" description="Low complexity" evidence="1">
    <location>
        <begin position="241"/>
        <end position="265"/>
    </location>
</feature>
<dbReference type="KEGG" id="mlr:MELLADRAFT_68590"/>
<evidence type="ECO:0000313" key="2">
    <source>
        <dbReference type="EMBL" id="EGF99501.1"/>
    </source>
</evidence>
<dbReference type="EMBL" id="GL883158">
    <property type="protein sequence ID" value="EGF99501.1"/>
    <property type="molecule type" value="Genomic_DNA"/>
</dbReference>
<dbReference type="HOGENOM" id="CLU_365270_0_0_1"/>
<keyword evidence="3" id="KW-1185">Reference proteome</keyword>
<feature type="compositionally biased region" description="Basic and acidic residues" evidence="1">
    <location>
        <begin position="365"/>
        <end position="377"/>
    </location>
</feature>
<feature type="compositionally biased region" description="Low complexity" evidence="1">
    <location>
        <begin position="136"/>
        <end position="148"/>
    </location>
</feature>
<dbReference type="PANTHER" id="PTHR35140">
    <property type="entry name" value="MITOTIC CHECK POINT PROTEIN BFA1"/>
    <property type="match status" value="1"/>
</dbReference>
<dbReference type="AlphaFoldDB" id="F4S7D0"/>
<dbReference type="GO" id="GO:0044732">
    <property type="term" value="C:mitotic spindle pole body"/>
    <property type="evidence" value="ECO:0007669"/>
    <property type="project" value="TreeGrafter"/>
</dbReference>
<feature type="compositionally biased region" description="Low complexity" evidence="1">
    <location>
        <begin position="297"/>
        <end position="308"/>
    </location>
</feature>
<dbReference type="VEuPathDB" id="FungiDB:MELLADRAFT_68590"/>
<feature type="compositionally biased region" description="Basic residues" evidence="1">
    <location>
        <begin position="266"/>
        <end position="276"/>
    </location>
</feature>
<protein>
    <submittedName>
        <fullName evidence="2">Uncharacterized protein</fullName>
    </submittedName>
</protein>
<accession>F4S7D0</accession>
<feature type="compositionally biased region" description="Polar residues" evidence="1">
    <location>
        <begin position="188"/>
        <end position="203"/>
    </location>
</feature>
<dbReference type="GO" id="GO:0001100">
    <property type="term" value="P:negative regulation of exit from mitosis"/>
    <property type="evidence" value="ECO:0007669"/>
    <property type="project" value="InterPro"/>
</dbReference>
<dbReference type="InterPro" id="IPR034586">
    <property type="entry name" value="Bfa1/Byr4"/>
</dbReference>
<feature type="compositionally biased region" description="Low complexity" evidence="1">
    <location>
        <begin position="204"/>
        <end position="215"/>
    </location>
</feature>
<feature type="compositionally biased region" description="Polar residues" evidence="1">
    <location>
        <begin position="46"/>
        <end position="94"/>
    </location>
</feature>
<dbReference type="GeneID" id="18931063"/>
<feature type="region of interest" description="Disordered" evidence="1">
    <location>
        <begin position="46"/>
        <end position="393"/>
    </location>
</feature>
<evidence type="ECO:0000313" key="3">
    <source>
        <dbReference type="Proteomes" id="UP000001072"/>
    </source>
</evidence>
<dbReference type="OrthoDB" id="19159at2759"/>
<name>F4S7D0_MELLP</name>
<dbReference type="GO" id="GO:0005096">
    <property type="term" value="F:GTPase activator activity"/>
    <property type="evidence" value="ECO:0007669"/>
    <property type="project" value="InterPro"/>
</dbReference>
<reference evidence="3" key="1">
    <citation type="journal article" date="2011" name="Proc. Natl. Acad. Sci. U.S.A.">
        <title>Obligate biotrophy features unraveled by the genomic analysis of rust fungi.</title>
        <authorList>
            <person name="Duplessis S."/>
            <person name="Cuomo C.A."/>
            <person name="Lin Y.-C."/>
            <person name="Aerts A."/>
            <person name="Tisserant E."/>
            <person name="Veneault-Fourrey C."/>
            <person name="Joly D.L."/>
            <person name="Hacquard S."/>
            <person name="Amselem J."/>
            <person name="Cantarel B.L."/>
            <person name="Chiu R."/>
            <person name="Coutinho P.M."/>
            <person name="Feau N."/>
            <person name="Field M."/>
            <person name="Frey P."/>
            <person name="Gelhaye E."/>
            <person name="Goldberg J."/>
            <person name="Grabherr M.G."/>
            <person name="Kodira C.D."/>
            <person name="Kohler A."/>
            <person name="Kuees U."/>
            <person name="Lindquist E.A."/>
            <person name="Lucas S.M."/>
            <person name="Mago R."/>
            <person name="Mauceli E."/>
            <person name="Morin E."/>
            <person name="Murat C."/>
            <person name="Pangilinan J.L."/>
            <person name="Park R."/>
            <person name="Pearson M."/>
            <person name="Quesneville H."/>
            <person name="Rouhier N."/>
            <person name="Sakthikumar S."/>
            <person name="Salamov A.A."/>
            <person name="Schmutz J."/>
            <person name="Selles B."/>
            <person name="Shapiro H."/>
            <person name="Tanguay P."/>
            <person name="Tuskan G.A."/>
            <person name="Henrissat B."/>
            <person name="Van de Peer Y."/>
            <person name="Rouze P."/>
            <person name="Ellis J.G."/>
            <person name="Dodds P.N."/>
            <person name="Schein J.E."/>
            <person name="Zhong S."/>
            <person name="Hamelin R.C."/>
            <person name="Grigoriev I.V."/>
            <person name="Szabo L.J."/>
            <person name="Martin F."/>
        </authorList>
    </citation>
    <scope>NUCLEOTIDE SEQUENCE [LARGE SCALE GENOMIC DNA]</scope>
    <source>
        <strain evidence="3">98AG31 / pathotype 3-4-7</strain>
    </source>
</reference>
<feature type="region of interest" description="Disordered" evidence="1">
    <location>
        <begin position="1"/>
        <end position="21"/>
    </location>
</feature>
<dbReference type="Proteomes" id="UP000001072">
    <property type="component" value="Unassembled WGS sequence"/>
</dbReference>
<dbReference type="GO" id="GO:1990334">
    <property type="term" value="C:Bfa1-Bub2 complex"/>
    <property type="evidence" value="ECO:0007669"/>
    <property type="project" value="InterPro"/>
</dbReference>
<proteinExistence type="predicted"/>
<feature type="compositionally biased region" description="Polar residues" evidence="1">
    <location>
        <begin position="278"/>
        <end position="290"/>
    </location>
</feature>
<dbReference type="eggNOG" id="ENOG502QX1K">
    <property type="taxonomic scope" value="Eukaryota"/>
</dbReference>
<sequence>MTVPFPSTSTPVPLNIPTSSSFDIKHTKASYMRSISTHSMDLNALHSSNSIGSQRNFTSVHPSPNHRPTSVVNPSYPSTSTSRASPNLSSSRPTSVVLPTIKHGSSDHVPSTGESLEPSRFRNKSLRSSPSNGELASASANTSTSITSRYNPQPPSRIKSPLGQAISRPGSSHSSRPGSSQSIKASHHLSQPLRTRTLTTAGNSQQQQHSTSISQRVLKHKKSAVFHKSLTSGAQDDSHSTPKQTTPSSLSLLTSSSHQSSNPNTHHSRLLARKRSMPSLSTETVENRQSVGVFPKSTAISGTSSSLSMRPKSRQDRPPGSNTSNTSTSSSTISSSSRPNHSANDLMRGHHNLSTPLATIAGSPDRPDLTGHQKRITDQMNQSRPNTPQKQTRGLMMTTTNSNSRLTMPTIASRLKAKPSIVQDKLKRGIRKVYGDGTELDEFDDLPTSKEKERKFTTRGKGENVSTIGLGIKSKLIEQRKVEGARRRAAARAGHVLSGGSKKGLIRQMSENTLAKKMRWNSHDSRWEGNESILRAFDNVLSSSSRPALITQLSTIPSSASFHHKPELHHHSSSTTSGMIGNKAHNHTVGEMVFDSIAMCWRSRAPEQEIRLEIELDESEEDELKLIETMAPPKSSCSLSSGSNLIKPFMKNQSQGFKNEFHQYPECVKRAIMGMNGTNSNQEEVTEGGTGEVGTLVNHHEFKEIESLIGFWNSCVLAEESNRKELRSWIGKKKKRGEVGFGVGVEERKYLMEIRKVCFFPPFF</sequence>
<feature type="compositionally biased region" description="Low complexity" evidence="1">
    <location>
        <begin position="1"/>
        <end position="13"/>
    </location>
</feature>
<feature type="compositionally biased region" description="Low complexity" evidence="1">
    <location>
        <begin position="321"/>
        <end position="337"/>
    </location>
</feature>
<organism evidence="3">
    <name type="scientific">Melampsora larici-populina (strain 98AG31 / pathotype 3-4-7)</name>
    <name type="common">Poplar leaf rust fungus</name>
    <dbReference type="NCBI Taxonomy" id="747676"/>
    <lineage>
        <taxon>Eukaryota</taxon>
        <taxon>Fungi</taxon>
        <taxon>Dikarya</taxon>
        <taxon>Basidiomycota</taxon>
        <taxon>Pucciniomycotina</taxon>
        <taxon>Pucciniomycetes</taxon>
        <taxon>Pucciniales</taxon>
        <taxon>Melampsoraceae</taxon>
        <taxon>Melampsora</taxon>
    </lineage>
</organism>
<dbReference type="RefSeq" id="XP_007417222.1">
    <property type="nucleotide sequence ID" value="XM_007417160.1"/>
</dbReference>
<feature type="compositionally biased region" description="Low complexity" evidence="1">
    <location>
        <begin position="167"/>
        <end position="182"/>
    </location>
</feature>
<dbReference type="STRING" id="747676.F4S7D0"/>
<feature type="compositionally biased region" description="Polar residues" evidence="1">
    <location>
        <begin position="378"/>
        <end position="393"/>
    </location>
</feature>
<dbReference type="PANTHER" id="PTHR35140:SF1">
    <property type="entry name" value="MITOTIC CHECK POINT PROTEIN BFA1"/>
    <property type="match status" value="1"/>
</dbReference>
<dbReference type="InParanoid" id="F4S7D0"/>